<organism evidence="2 3">
    <name type="scientific">Belliella aquatica</name>
    <dbReference type="NCBI Taxonomy" id="1323734"/>
    <lineage>
        <taxon>Bacteria</taxon>
        <taxon>Pseudomonadati</taxon>
        <taxon>Bacteroidota</taxon>
        <taxon>Cytophagia</taxon>
        <taxon>Cytophagales</taxon>
        <taxon>Cyclobacteriaceae</taxon>
        <taxon>Belliella</taxon>
    </lineage>
</organism>
<proteinExistence type="predicted"/>
<sequence>MKIILKRDQFLANLFSTANINDDSGLEKAILDAYFPLVPEISFGEDKVLIDVPVQLSKVNEKEFFKATELCRQGGYKEAIMIFESLRGAMIMDSEYYRNYAQAYEEIGESEKAIDLLIESLRFDPKNKWALLLMGNIYIKHYSDFDTASTYFDKVIDVDPKNHLVLSNIGGMFLKADKLTLAGRFFNKALESKADFPNALHGMGILLHKQGRMLEAFDYGCKALSNAENTDSQKVFIGFLTNLASEYVKDRKGNEALAGYFKEVQDLSKKLINIEIKNTIESEAKLELAENYKRDHHLILYKENVVFVDHLIAHELTHLKYIQEARKENSNMQFTSGLLEKKRFKTLMEPVQKKLLNQGLAKDKVEKFIEMVFHGTNSRIYNAPIDLFIEDHIFNSLPELKPYQFLSLSTMGKLSLQAVTDSSILAVTPPEIISKIKVYNALSARQFDELFGMQTEKDYPLSRQEKDLIDKFWDEFNEYRNDKEPGEEYELIENWGKDLGLNIYFKLQEEAILKEDSRTQLSIDDLDLDKMNHDRIEAMTGALLYLREKDQNKLEAIAFETAMVAKRGVGDDEKGLTLHNIPEKTFDRDQFLAYYYVSWALIRPDFLDELGLDYEKEFQFALIMVQRESWG</sequence>
<dbReference type="Gene3D" id="1.25.40.10">
    <property type="entry name" value="Tetratricopeptide repeat domain"/>
    <property type="match status" value="1"/>
</dbReference>
<dbReference type="EMBL" id="BMFD01000003">
    <property type="protein sequence ID" value="GGC35414.1"/>
    <property type="molecule type" value="Genomic_DNA"/>
</dbReference>
<evidence type="ECO:0000313" key="3">
    <source>
        <dbReference type="Proteomes" id="UP000635885"/>
    </source>
</evidence>
<dbReference type="Proteomes" id="UP000635885">
    <property type="component" value="Unassembled WGS sequence"/>
</dbReference>
<evidence type="ECO:0008006" key="4">
    <source>
        <dbReference type="Google" id="ProtNLM"/>
    </source>
</evidence>
<protein>
    <recommendedName>
        <fullName evidence="4">Tetratricopeptide repeat protein</fullName>
    </recommendedName>
</protein>
<keyword evidence="3" id="KW-1185">Reference proteome</keyword>
<dbReference type="PANTHER" id="PTHR44523">
    <property type="entry name" value="TETRATRICOPEPTIDE REPEAT PROTEIN 13"/>
    <property type="match status" value="1"/>
</dbReference>
<name>A0ABQ1M8C0_9BACT</name>
<dbReference type="InterPro" id="IPR019734">
    <property type="entry name" value="TPR_rpt"/>
</dbReference>
<dbReference type="PANTHER" id="PTHR44523:SF1">
    <property type="entry name" value="TETRATRICOPEPTIDE REPEAT PROTEIN 13"/>
    <property type="match status" value="1"/>
</dbReference>
<dbReference type="PROSITE" id="PS50005">
    <property type="entry name" value="TPR"/>
    <property type="match status" value="1"/>
</dbReference>
<keyword evidence="1" id="KW-0802">TPR repeat</keyword>
<dbReference type="RefSeq" id="WP_188440877.1">
    <property type="nucleotide sequence ID" value="NZ_BMFD01000003.1"/>
</dbReference>
<dbReference type="Pfam" id="PF13181">
    <property type="entry name" value="TPR_8"/>
    <property type="match status" value="1"/>
</dbReference>
<dbReference type="InterPro" id="IPR011990">
    <property type="entry name" value="TPR-like_helical_dom_sf"/>
</dbReference>
<reference evidence="3" key="1">
    <citation type="journal article" date="2019" name="Int. J. Syst. Evol. Microbiol.">
        <title>The Global Catalogue of Microorganisms (GCM) 10K type strain sequencing project: providing services to taxonomists for standard genome sequencing and annotation.</title>
        <authorList>
            <consortium name="The Broad Institute Genomics Platform"/>
            <consortium name="The Broad Institute Genome Sequencing Center for Infectious Disease"/>
            <person name="Wu L."/>
            <person name="Ma J."/>
        </authorList>
    </citation>
    <scope>NUCLEOTIDE SEQUENCE [LARGE SCALE GENOMIC DNA]</scope>
    <source>
        <strain evidence="3">CGMCC 1.12479</strain>
    </source>
</reference>
<feature type="repeat" description="TPR" evidence="1">
    <location>
        <begin position="94"/>
        <end position="127"/>
    </location>
</feature>
<gene>
    <name evidence="2" type="ORF">GCM10010993_12900</name>
</gene>
<evidence type="ECO:0000313" key="2">
    <source>
        <dbReference type="EMBL" id="GGC35414.1"/>
    </source>
</evidence>
<evidence type="ECO:0000256" key="1">
    <source>
        <dbReference type="PROSITE-ProRule" id="PRU00339"/>
    </source>
</evidence>
<dbReference type="SUPFAM" id="SSF48452">
    <property type="entry name" value="TPR-like"/>
    <property type="match status" value="1"/>
</dbReference>
<comment type="caution">
    <text evidence="2">The sequence shown here is derived from an EMBL/GenBank/DDBJ whole genome shotgun (WGS) entry which is preliminary data.</text>
</comment>
<accession>A0ABQ1M8C0</accession>
<dbReference type="SMART" id="SM00028">
    <property type="entry name" value="TPR"/>
    <property type="match status" value="4"/>
</dbReference>